<dbReference type="InterPro" id="IPR050126">
    <property type="entry name" value="Ap4A_hydrolase"/>
</dbReference>
<dbReference type="InterPro" id="IPR011152">
    <property type="entry name" value="Pesterase_MJ0912"/>
</dbReference>
<dbReference type="EMBL" id="AVQI01000013">
    <property type="protein sequence ID" value="ERK04772.1"/>
    <property type="molecule type" value="Genomic_DNA"/>
</dbReference>
<dbReference type="Pfam" id="PF00149">
    <property type="entry name" value="Metallophos"/>
    <property type="match status" value="1"/>
</dbReference>
<dbReference type="PANTHER" id="PTHR42850:SF2">
    <property type="entry name" value="BLL5683 PROTEIN"/>
    <property type="match status" value="1"/>
</dbReference>
<dbReference type="Proteomes" id="UP000016646">
    <property type="component" value="Unassembled WGS sequence"/>
</dbReference>
<dbReference type="SUPFAM" id="SSF56300">
    <property type="entry name" value="Metallo-dependent phosphatases"/>
    <property type="match status" value="1"/>
</dbReference>
<evidence type="ECO:0000313" key="3">
    <source>
        <dbReference type="Proteomes" id="UP000016646"/>
    </source>
</evidence>
<name>A0ABN0P795_TRESO</name>
<gene>
    <name evidence="2" type="ORF">HMPREF0860_2441</name>
</gene>
<evidence type="ECO:0000313" key="2">
    <source>
        <dbReference type="EMBL" id="ERK04772.1"/>
    </source>
</evidence>
<protein>
    <recommendedName>
        <fullName evidence="1">Calcineurin-like phosphoesterase domain-containing protein</fullName>
    </recommendedName>
</protein>
<accession>A0ABN0P795</accession>
<comment type="caution">
    <text evidence="2">The sequence shown here is derived from an EMBL/GenBank/DDBJ whole genome shotgun (WGS) entry which is preliminary data.</text>
</comment>
<keyword evidence="3" id="KW-1185">Reference proteome</keyword>
<dbReference type="Gene3D" id="3.60.21.10">
    <property type="match status" value="1"/>
</dbReference>
<dbReference type="PANTHER" id="PTHR42850">
    <property type="entry name" value="METALLOPHOSPHOESTERASE"/>
    <property type="match status" value="1"/>
</dbReference>
<reference evidence="2 3" key="1">
    <citation type="submission" date="2013-08" db="EMBL/GenBank/DDBJ databases">
        <authorList>
            <person name="Durkin A.S."/>
            <person name="Haft D.R."/>
            <person name="McCorrison J."/>
            <person name="Torralba M."/>
            <person name="Gillis M."/>
            <person name="Haft D.H."/>
            <person name="Methe B."/>
            <person name="Sutton G."/>
            <person name="Nelson K.E."/>
        </authorList>
    </citation>
    <scope>NUCLEOTIDE SEQUENCE [LARGE SCALE GENOMIC DNA]</scope>
    <source>
        <strain evidence="2 3">ATCC 35536</strain>
    </source>
</reference>
<feature type="domain" description="Calcineurin-like phosphoesterase" evidence="1">
    <location>
        <begin position="24"/>
        <end position="190"/>
    </location>
</feature>
<evidence type="ECO:0000259" key="1">
    <source>
        <dbReference type="Pfam" id="PF00149"/>
    </source>
</evidence>
<dbReference type="InterPro" id="IPR004843">
    <property type="entry name" value="Calcineurin-like_PHP"/>
</dbReference>
<dbReference type="InterPro" id="IPR029052">
    <property type="entry name" value="Metallo-depent_PP-like"/>
</dbReference>
<proteinExistence type="predicted"/>
<sequence length="269" mass="31003">MRDRRKRFYGATDVGFAFPRSKKMRILISSDIHANILACEALAKIYAREKCDLHITLGDAVDLGPWPKETLEFIKREKTVYLKGNHEEYNCSIGLGPELKKSIGKSEAEHYRWTKEQIGIDNVRYIEKLPYKYHIEIGKYNLYFQHFFLENGIISEYNVFEYGIDGLDLDRVFGIEPKENNVIFFGHLHKAFLTEKINTYISVGSAGCDGKYSKGKSADIIEIDKNAYTIKPIELEWNTKTVINEIESRNMPDKDAIEEYFFNGGNAAT</sequence>
<dbReference type="PIRSF" id="PIRSF000883">
    <property type="entry name" value="Pesterase_MJ0912"/>
    <property type="match status" value="1"/>
</dbReference>
<organism evidence="2 3">
    <name type="scientific">Treponema socranskii subsp. socranskii VPI DR56BR1116 = ATCC 35536</name>
    <dbReference type="NCBI Taxonomy" id="1125725"/>
    <lineage>
        <taxon>Bacteria</taxon>
        <taxon>Pseudomonadati</taxon>
        <taxon>Spirochaetota</taxon>
        <taxon>Spirochaetia</taxon>
        <taxon>Spirochaetales</taxon>
        <taxon>Treponemataceae</taxon>
        <taxon>Treponema</taxon>
    </lineage>
</organism>
<dbReference type="CDD" id="cd00838">
    <property type="entry name" value="MPP_superfamily"/>
    <property type="match status" value="1"/>
</dbReference>